<gene>
    <name evidence="2" type="ORF">PIOMA14_I_0128</name>
    <name evidence="3" type="ORF">PIOMA14_II_0765</name>
</gene>
<dbReference type="Proteomes" id="UP000217431">
    <property type="component" value="Chromosome II"/>
</dbReference>
<dbReference type="EMBL" id="AP014597">
    <property type="protein sequence ID" value="BAU16637.1"/>
    <property type="molecule type" value="Genomic_DNA"/>
</dbReference>
<evidence type="ECO:0000256" key="1">
    <source>
        <dbReference type="SAM" id="Phobius"/>
    </source>
</evidence>
<reference evidence="2 4" key="1">
    <citation type="journal article" date="2016" name="DNA Res.">
        <title>The complete genome sequencing of Prevotella intermedia strain OMA14 and a subsequent fine-scale, intra-species genomic comparison reveal an unusual amplification of conjugative and mobile transposons and identify a novel Prevotella-lineage-specific repeat.</title>
        <authorList>
            <person name="Naito M."/>
            <person name="Ogura Y."/>
            <person name="Itoh T."/>
            <person name="Shoji M."/>
            <person name="Okamoto M."/>
            <person name="Hayashi T."/>
            <person name="Nakayama K."/>
        </authorList>
    </citation>
    <scope>NUCLEOTIDE SEQUENCE [LARGE SCALE GENOMIC DNA]</scope>
    <source>
        <strain evidence="2 4">OMA14</strain>
    </source>
</reference>
<dbReference type="Proteomes" id="UP000217431">
    <property type="component" value="Chromosome I"/>
</dbReference>
<evidence type="ECO:0000313" key="2">
    <source>
        <dbReference type="EMBL" id="BAU16637.1"/>
    </source>
</evidence>
<dbReference type="EMBL" id="AP014598">
    <property type="protein sequence ID" value="BAU19269.1"/>
    <property type="molecule type" value="Genomic_DNA"/>
</dbReference>
<dbReference type="RefSeq" id="WP_148664593.1">
    <property type="nucleotide sequence ID" value="NZ_AP014597.1"/>
</dbReference>
<sequence length="134" mass="14878">MLTTTEAQKIAADTAMLTLPMQSLLNLPDSAVFRRQSGRLIIEAYHKEGNVYIRGSTLPIDREVRQTTILARHASTTQENKAVQSVAKVSKTKIVKPPPTYQKLLQLIGTLVLLGALAFAGIKIFSWYNNKLIK</sequence>
<proteinExistence type="predicted"/>
<organism evidence="2 4">
    <name type="scientific">Prevotella intermedia</name>
    <dbReference type="NCBI Taxonomy" id="28131"/>
    <lineage>
        <taxon>Bacteria</taxon>
        <taxon>Pseudomonadati</taxon>
        <taxon>Bacteroidota</taxon>
        <taxon>Bacteroidia</taxon>
        <taxon>Bacteroidales</taxon>
        <taxon>Prevotellaceae</taxon>
        <taxon>Prevotella</taxon>
    </lineage>
</organism>
<accession>A0A0S3UGL7</accession>
<keyword evidence="1" id="KW-0472">Membrane</keyword>
<evidence type="ECO:0000313" key="4">
    <source>
        <dbReference type="Proteomes" id="UP000217431"/>
    </source>
</evidence>
<keyword evidence="1" id="KW-1133">Transmembrane helix</keyword>
<keyword evidence="1" id="KW-0812">Transmembrane</keyword>
<name>A0A0S3UGL7_PREIN</name>
<feature type="transmembrane region" description="Helical" evidence="1">
    <location>
        <begin position="104"/>
        <end position="128"/>
    </location>
</feature>
<protein>
    <submittedName>
        <fullName evidence="2">Uncharacterized protein</fullName>
    </submittedName>
</protein>
<dbReference type="AlphaFoldDB" id="A0A0S3UGL7"/>
<evidence type="ECO:0000313" key="3">
    <source>
        <dbReference type="EMBL" id="BAU19269.1"/>
    </source>
</evidence>